<dbReference type="GO" id="GO:0046872">
    <property type="term" value="F:metal ion binding"/>
    <property type="evidence" value="ECO:0007669"/>
    <property type="project" value="InterPro"/>
</dbReference>
<dbReference type="EMBL" id="BAOS01000014">
    <property type="protein sequence ID" value="GAX60821.1"/>
    <property type="molecule type" value="Genomic_DNA"/>
</dbReference>
<dbReference type="Gene3D" id="3.30.470.20">
    <property type="entry name" value="ATP-grasp fold, B domain"/>
    <property type="match status" value="1"/>
</dbReference>
<name>A0A286TYC9_9BACT</name>
<comment type="caution">
    <text evidence="7">The sequence shown here is derived from an EMBL/GenBank/DDBJ whole genome shotgun (WGS) entry which is preliminary data.</text>
</comment>
<comment type="similarity">
    <text evidence="4">In the N-terminal section; belongs to the acetate CoA ligase alpha subunit family.</text>
</comment>
<dbReference type="Proteomes" id="UP000218542">
    <property type="component" value="Unassembled WGS sequence"/>
</dbReference>
<evidence type="ECO:0000313" key="7">
    <source>
        <dbReference type="EMBL" id="GAX60821.1"/>
    </source>
</evidence>
<evidence type="ECO:0000256" key="5">
    <source>
        <dbReference type="PROSITE-ProRule" id="PRU00409"/>
    </source>
</evidence>
<dbReference type="PANTHER" id="PTHR43334:SF1">
    <property type="entry name" value="3-HYDROXYPROPIONATE--COA LIGASE [ADP-FORMING]"/>
    <property type="match status" value="1"/>
</dbReference>
<evidence type="ECO:0000313" key="8">
    <source>
        <dbReference type="Proteomes" id="UP000218542"/>
    </source>
</evidence>
<proteinExistence type="inferred from homology"/>
<dbReference type="AlphaFoldDB" id="A0A286TYC9"/>
<evidence type="ECO:0000256" key="4">
    <source>
        <dbReference type="ARBA" id="ARBA00060888"/>
    </source>
</evidence>
<protein>
    <submittedName>
        <fullName evidence="7">Acetyl-CoA synthetase (ADP forming), beta chain</fullName>
    </submittedName>
</protein>
<dbReference type="GO" id="GO:0005524">
    <property type="term" value="F:ATP binding"/>
    <property type="evidence" value="ECO:0007669"/>
    <property type="project" value="UniProtKB-UniRule"/>
</dbReference>
<dbReference type="GO" id="GO:0016874">
    <property type="term" value="F:ligase activity"/>
    <property type="evidence" value="ECO:0007669"/>
    <property type="project" value="UniProtKB-KW"/>
</dbReference>
<evidence type="ECO:0000259" key="6">
    <source>
        <dbReference type="PROSITE" id="PS50975"/>
    </source>
</evidence>
<dbReference type="SUPFAM" id="SSF56059">
    <property type="entry name" value="Glutathione synthetase ATP-binding domain-like"/>
    <property type="match status" value="1"/>
</dbReference>
<dbReference type="InterPro" id="IPR051538">
    <property type="entry name" value="Acyl-CoA_Synth/Transferase"/>
</dbReference>
<evidence type="ECO:0000256" key="2">
    <source>
        <dbReference type="ARBA" id="ARBA00022741"/>
    </source>
</evidence>
<organism evidence="7 8">
    <name type="scientific">Candidatus Scalindua japonica</name>
    <dbReference type="NCBI Taxonomy" id="1284222"/>
    <lineage>
        <taxon>Bacteria</taxon>
        <taxon>Pseudomonadati</taxon>
        <taxon>Planctomycetota</taxon>
        <taxon>Candidatus Brocadiia</taxon>
        <taxon>Candidatus Brocadiales</taxon>
        <taxon>Candidatus Scalinduaceae</taxon>
        <taxon>Candidatus Scalindua</taxon>
    </lineage>
</organism>
<reference evidence="8" key="1">
    <citation type="journal article" date="2017" name="Environ. Microbiol. Rep.">
        <title>Genetic Diversity of Marine Anaerobic Ammonium-Oxidizing Bacteria as Revealed by Genomic and Proteomic Analyses of 'Candidatus Scalindua japonica'.</title>
        <authorList>
            <person name="Oshiki M."/>
            <person name="Mizuto K."/>
            <person name="Kimura Z."/>
            <person name="Kindaichi T."/>
            <person name="Satoh H."/>
            <person name="Okabe S."/>
        </authorList>
    </citation>
    <scope>NUCLEOTIDE SEQUENCE [LARGE SCALE GENOMIC DNA]</scope>
    <source>
        <strain evidence="8">husup-a2</strain>
    </source>
</reference>
<dbReference type="OrthoDB" id="9807426at2"/>
<gene>
    <name evidence="7" type="ORF">SCALIN_C14_0087</name>
</gene>
<dbReference type="FunFam" id="3.30.1490.20:FF:000020">
    <property type="entry name" value="Protein lysine acetyltransferase"/>
    <property type="match status" value="1"/>
</dbReference>
<keyword evidence="1" id="KW-0436">Ligase</keyword>
<evidence type="ECO:0000256" key="3">
    <source>
        <dbReference type="ARBA" id="ARBA00022840"/>
    </source>
</evidence>
<evidence type="ECO:0000256" key="1">
    <source>
        <dbReference type="ARBA" id="ARBA00022598"/>
    </source>
</evidence>
<dbReference type="InterPro" id="IPR011761">
    <property type="entry name" value="ATP-grasp"/>
</dbReference>
<sequence length="238" mass="25963">MVVETSKNREVEKIVDKIVASGRIAALPDESLAMVELYGIDVPDYALVKTVEDAVAVSKEIGFPLVLKIASQDAQHKSDVGGVFIDLKNVEEVEMNYYKAIDNLKKNVPDAEVEGVFLQKQIPEATQLIVGGICDEQFGPAVMFGLGGVFVELYKDVSFRIAPVTEAEALEMINGIKAYPVLSGYRGARKIDIGQVAKTIISISELVTNCSIIKEVELNPLFAYEKSVKAVDARVILK</sequence>
<dbReference type="PROSITE" id="PS50975">
    <property type="entry name" value="ATP_GRASP"/>
    <property type="match status" value="1"/>
</dbReference>
<accession>A0A286TYC9</accession>
<keyword evidence="8" id="KW-1185">Reference proteome</keyword>
<feature type="domain" description="ATP-grasp" evidence="6">
    <location>
        <begin position="32"/>
        <end position="68"/>
    </location>
</feature>
<keyword evidence="3 5" id="KW-0067">ATP-binding</keyword>
<dbReference type="Gene3D" id="3.30.1490.20">
    <property type="entry name" value="ATP-grasp fold, A domain"/>
    <property type="match status" value="1"/>
</dbReference>
<dbReference type="Pfam" id="PF13549">
    <property type="entry name" value="ATP-grasp_5"/>
    <property type="match status" value="1"/>
</dbReference>
<dbReference type="PANTHER" id="PTHR43334">
    <property type="entry name" value="ACETATE--COA LIGASE [ADP-FORMING]"/>
    <property type="match status" value="1"/>
</dbReference>
<keyword evidence="2 5" id="KW-0547">Nucleotide-binding</keyword>
<dbReference type="RefSeq" id="WP_096894216.1">
    <property type="nucleotide sequence ID" value="NZ_BAOS01000014.1"/>
</dbReference>
<dbReference type="InterPro" id="IPR013815">
    <property type="entry name" value="ATP_grasp_subdomain_1"/>
</dbReference>